<dbReference type="CDD" id="cd03508">
    <property type="entry name" value="Delta4-sphingolipid-FADS-like"/>
    <property type="match status" value="1"/>
</dbReference>
<gene>
    <name evidence="10" type="ORF">CTOB1V02_LOCUS8339</name>
</gene>
<sequence>MGARESRTEFEWSYTAEPHATRRKEILAKHPEIKQLMSHDPMFKWMVLAVVLFQLACIPVVSSLPWIAVIIGGYVIGGTINHSLSLAIHEISHGEGFGVGRPFANQLLGAFTSLPLLVPMSGSFKKYHLEHHKYQGDEKKDTDIPTKLEAVLFRHTLGKMIWVLLQPFFYALRPTFVYPKPPTTFEIVNAAFAICFDALIVYFFGWKPVVYLFIGLLLATGMHPLAGHFISEHYMFKKGFETYSYYGPLNYLTWNVGYHNEHHDFPNIPGSKLPLLKKMAPEYYDNLPQHNSWVGVIYDFITDPNIGLYARMKRKSAGYTS</sequence>
<dbReference type="PANTHER" id="PTHR12879">
    <property type="entry name" value="SPHINGOLIPID DELTA 4 DESATURASE/C-4 HYDROXYLASE PROTEIN DES2"/>
    <property type="match status" value="1"/>
</dbReference>
<keyword evidence="5" id="KW-1133">Transmembrane helix</keyword>
<reference evidence="10" key="1">
    <citation type="submission" date="2020-11" db="EMBL/GenBank/DDBJ databases">
        <authorList>
            <person name="Tran Van P."/>
        </authorList>
    </citation>
    <scope>NUCLEOTIDE SEQUENCE</scope>
</reference>
<dbReference type="PIRSF" id="PIRSF017228">
    <property type="entry name" value="Sphnglp_dlt4_des"/>
    <property type="match status" value="1"/>
</dbReference>
<dbReference type="EC" id="1.14.19.17" evidence="3"/>
<dbReference type="GO" id="GO:0042284">
    <property type="term" value="F:sphingolipid delta-4 desaturase activity"/>
    <property type="evidence" value="ECO:0007669"/>
    <property type="project" value="UniProtKB-UniRule"/>
</dbReference>
<evidence type="ECO:0000256" key="4">
    <source>
        <dbReference type="ARBA" id="ARBA00022692"/>
    </source>
</evidence>
<evidence type="ECO:0000256" key="1">
    <source>
        <dbReference type="ARBA" id="ARBA00004141"/>
    </source>
</evidence>
<dbReference type="InterPro" id="IPR011388">
    <property type="entry name" value="DES1/DES2"/>
</dbReference>
<comment type="similarity">
    <text evidence="2 9">Belongs to the fatty acid desaturase type 1 family. DEGS subfamily.</text>
</comment>
<dbReference type="InterPro" id="IPR005804">
    <property type="entry name" value="FA_desaturase_dom"/>
</dbReference>
<keyword evidence="4" id="KW-0812">Transmembrane</keyword>
<evidence type="ECO:0000256" key="8">
    <source>
        <dbReference type="ARBA" id="ARBA00023136"/>
    </source>
</evidence>
<dbReference type="Pfam" id="PF08557">
    <property type="entry name" value="Lipid_DES"/>
    <property type="match status" value="1"/>
</dbReference>
<dbReference type="SMART" id="SM01269">
    <property type="entry name" value="Lipid_DES"/>
    <property type="match status" value="1"/>
</dbReference>
<dbReference type="GO" id="GO:0016020">
    <property type="term" value="C:membrane"/>
    <property type="evidence" value="ECO:0007669"/>
    <property type="project" value="UniProtKB-SubCell"/>
</dbReference>
<dbReference type="EMBL" id="OB662718">
    <property type="protein sequence ID" value="CAD7230481.1"/>
    <property type="molecule type" value="Genomic_DNA"/>
</dbReference>
<evidence type="ECO:0000256" key="7">
    <source>
        <dbReference type="ARBA" id="ARBA00023098"/>
    </source>
</evidence>
<evidence type="ECO:0000256" key="9">
    <source>
        <dbReference type="PIRNR" id="PIRNR017228"/>
    </source>
</evidence>
<dbReference type="PANTHER" id="PTHR12879:SF8">
    <property type="entry name" value="SPHINGOLIPID DELTA(4)-DESATURASE DES1"/>
    <property type="match status" value="1"/>
</dbReference>
<dbReference type="GO" id="GO:0046513">
    <property type="term" value="P:ceramide biosynthetic process"/>
    <property type="evidence" value="ECO:0007669"/>
    <property type="project" value="TreeGrafter"/>
</dbReference>
<organism evidence="10">
    <name type="scientific">Cyprideis torosa</name>
    <dbReference type="NCBI Taxonomy" id="163714"/>
    <lineage>
        <taxon>Eukaryota</taxon>
        <taxon>Metazoa</taxon>
        <taxon>Ecdysozoa</taxon>
        <taxon>Arthropoda</taxon>
        <taxon>Crustacea</taxon>
        <taxon>Oligostraca</taxon>
        <taxon>Ostracoda</taxon>
        <taxon>Podocopa</taxon>
        <taxon>Podocopida</taxon>
        <taxon>Cytherocopina</taxon>
        <taxon>Cytheroidea</taxon>
        <taxon>Cytherideidae</taxon>
        <taxon>Cyprideis</taxon>
    </lineage>
</organism>
<dbReference type="Pfam" id="PF00487">
    <property type="entry name" value="FA_desaturase"/>
    <property type="match status" value="1"/>
</dbReference>
<comment type="subcellular location">
    <subcellularLocation>
        <location evidence="1">Membrane</location>
        <topology evidence="1">Multi-pass membrane protein</topology>
    </subcellularLocation>
</comment>
<dbReference type="OrthoDB" id="200948at2759"/>
<proteinExistence type="inferred from homology"/>
<evidence type="ECO:0000256" key="3">
    <source>
        <dbReference type="ARBA" id="ARBA00012021"/>
    </source>
</evidence>
<evidence type="ECO:0000256" key="5">
    <source>
        <dbReference type="ARBA" id="ARBA00022989"/>
    </source>
</evidence>
<evidence type="ECO:0000256" key="6">
    <source>
        <dbReference type="ARBA" id="ARBA00023002"/>
    </source>
</evidence>
<evidence type="ECO:0000313" key="10">
    <source>
        <dbReference type="EMBL" id="CAD7230481.1"/>
    </source>
</evidence>
<accession>A0A7R8WK37</accession>
<dbReference type="InterPro" id="IPR013866">
    <property type="entry name" value="Sphingolipid_d4-desaturase_N"/>
</dbReference>
<name>A0A7R8WK37_9CRUS</name>
<keyword evidence="7 9" id="KW-0443">Lipid metabolism</keyword>
<protein>
    <recommendedName>
        <fullName evidence="3">sphingolipid 4-desaturase</fullName>
        <ecNumber evidence="3">1.14.19.17</ecNumber>
    </recommendedName>
</protein>
<dbReference type="AlphaFoldDB" id="A0A7R8WK37"/>
<keyword evidence="8 9" id="KW-0472">Membrane</keyword>
<evidence type="ECO:0000256" key="2">
    <source>
        <dbReference type="ARBA" id="ARBA00006146"/>
    </source>
</evidence>
<keyword evidence="6 9" id="KW-0560">Oxidoreductase</keyword>